<comment type="catalytic activity">
    <reaction evidence="14">
        <text>L-tyrosyl-[protein] + ATP = O-phospho-L-tyrosyl-[protein] + ADP + H(+)</text>
        <dbReference type="Rhea" id="RHEA:10596"/>
        <dbReference type="Rhea" id="RHEA-COMP:10136"/>
        <dbReference type="Rhea" id="RHEA-COMP:20101"/>
        <dbReference type="ChEBI" id="CHEBI:15378"/>
        <dbReference type="ChEBI" id="CHEBI:30616"/>
        <dbReference type="ChEBI" id="CHEBI:46858"/>
        <dbReference type="ChEBI" id="CHEBI:61978"/>
        <dbReference type="ChEBI" id="CHEBI:456216"/>
        <dbReference type="EC" id="2.7.10.1"/>
    </reaction>
</comment>
<dbReference type="OMA" id="CMISEAV"/>
<proteinExistence type="predicted"/>
<keyword evidence="9" id="KW-1133">Transmembrane helix</keyword>
<dbReference type="SUPFAM" id="SSF52058">
    <property type="entry name" value="L domain-like"/>
    <property type="match status" value="2"/>
</dbReference>
<evidence type="ECO:0000256" key="1">
    <source>
        <dbReference type="ARBA" id="ARBA00004479"/>
    </source>
</evidence>
<evidence type="ECO:0000313" key="17">
    <source>
        <dbReference type="Proteomes" id="UP000887565"/>
    </source>
</evidence>
<protein>
    <recommendedName>
        <fullName evidence="2">receptor protein-tyrosine kinase</fullName>
        <ecNumber evidence="2">2.7.10.1</ecNumber>
    </recommendedName>
</protein>
<feature type="domain" description="Furin-like cysteine-rich" evidence="15">
    <location>
        <begin position="92"/>
        <end position="235"/>
    </location>
</feature>
<organism evidence="17 18">
    <name type="scientific">Romanomermis culicivorax</name>
    <name type="common">Nematode worm</name>
    <dbReference type="NCBI Taxonomy" id="13658"/>
    <lineage>
        <taxon>Eukaryota</taxon>
        <taxon>Metazoa</taxon>
        <taxon>Ecdysozoa</taxon>
        <taxon>Nematoda</taxon>
        <taxon>Enoplea</taxon>
        <taxon>Dorylaimia</taxon>
        <taxon>Mermithida</taxon>
        <taxon>Mermithoidea</taxon>
        <taxon>Mermithidae</taxon>
        <taxon>Romanomermis</taxon>
    </lineage>
</organism>
<keyword evidence="7" id="KW-0418">Kinase</keyword>
<keyword evidence="3" id="KW-0597">Phosphoprotein</keyword>
<evidence type="ECO:0000259" key="16">
    <source>
        <dbReference type="Pfam" id="PF01030"/>
    </source>
</evidence>
<keyword evidence="10" id="KW-0472">Membrane</keyword>
<keyword evidence="17" id="KW-1185">Reference proteome</keyword>
<evidence type="ECO:0000256" key="14">
    <source>
        <dbReference type="ARBA" id="ARBA00051243"/>
    </source>
</evidence>
<keyword evidence="4" id="KW-0808">Transferase</keyword>
<keyword evidence="11" id="KW-0829">Tyrosine-protein kinase</keyword>
<dbReference type="GO" id="GO:0016020">
    <property type="term" value="C:membrane"/>
    <property type="evidence" value="ECO:0007669"/>
    <property type="project" value="UniProtKB-SubCell"/>
</dbReference>
<dbReference type="GO" id="GO:0004714">
    <property type="term" value="F:transmembrane receptor protein tyrosine kinase activity"/>
    <property type="evidence" value="ECO:0007669"/>
    <property type="project" value="UniProtKB-EC"/>
</dbReference>
<dbReference type="WBParaSite" id="nRc.2.0.1.t22293-RA">
    <property type="protein sequence ID" value="nRc.2.0.1.t22293-RA"/>
    <property type="gene ID" value="nRc.2.0.1.g22293"/>
</dbReference>
<evidence type="ECO:0000256" key="10">
    <source>
        <dbReference type="ARBA" id="ARBA00023136"/>
    </source>
</evidence>
<dbReference type="InterPro" id="IPR006211">
    <property type="entry name" value="Furin-like_Cys-rich_dom"/>
</dbReference>
<evidence type="ECO:0000256" key="8">
    <source>
        <dbReference type="ARBA" id="ARBA00022840"/>
    </source>
</evidence>
<evidence type="ECO:0000256" key="12">
    <source>
        <dbReference type="ARBA" id="ARBA00023170"/>
    </source>
</evidence>
<dbReference type="Gene3D" id="2.10.220.10">
    <property type="entry name" value="Hormone Receptor, Insulin-like Growth Factor Receptor 1, Chain A, domain 2"/>
    <property type="match status" value="1"/>
</dbReference>
<dbReference type="EC" id="2.7.10.1" evidence="2"/>
<evidence type="ECO:0000256" key="6">
    <source>
        <dbReference type="ARBA" id="ARBA00022741"/>
    </source>
</evidence>
<evidence type="ECO:0000256" key="5">
    <source>
        <dbReference type="ARBA" id="ARBA00022692"/>
    </source>
</evidence>
<evidence type="ECO:0000313" key="18">
    <source>
        <dbReference type="WBParaSite" id="nRc.2.0.1.t22293-RA"/>
    </source>
</evidence>
<dbReference type="Gene3D" id="3.80.20.20">
    <property type="entry name" value="Receptor L-domain"/>
    <property type="match status" value="2"/>
</dbReference>
<dbReference type="Pfam" id="PF00757">
    <property type="entry name" value="Furin-like"/>
    <property type="match status" value="1"/>
</dbReference>
<comment type="subcellular location">
    <subcellularLocation>
        <location evidence="1">Membrane</location>
        <topology evidence="1">Single-pass type I membrane protein</topology>
    </subcellularLocation>
</comment>
<dbReference type="InterPro" id="IPR006212">
    <property type="entry name" value="Furin_repeat"/>
</dbReference>
<reference evidence="18" key="1">
    <citation type="submission" date="2022-11" db="UniProtKB">
        <authorList>
            <consortium name="WormBaseParasite"/>
        </authorList>
    </citation>
    <scope>IDENTIFICATION</scope>
</reference>
<evidence type="ECO:0000256" key="11">
    <source>
        <dbReference type="ARBA" id="ARBA00023137"/>
    </source>
</evidence>
<dbReference type="Proteomes" id="UP000887565">
    <property type="component" value="Unplaced"/>
</dbReference>
<accession>A0A915J742</accession>
<feature type="domain" description="Receptor L-domain" evidence="16">
    <location>
        <begin position="16"/>
        <end position="64"/>
    </location>
</feature>
<evidence type="ECO:0000256" key="3">
    <source>
        <dbReference type="ARBA" id="ARBA00022553"/>
    </source>
</evidence>
<sequence>MFENFTIDQSTSSEINHFESSYALMVFQNPQLETLSIPKLRAIHNGKISLNTNQRLCHWKTLDFRQLLGDDFRLRLDISKNTFSKCIPGDSQCHPRCSHCFDKTINGCQQIYRNDCALQCSTGTCYNTSSPLYCCHKECLGGCTGPTDNDCIACNSMRFGQKCVESCPSKNVYNKLLATYQFDPNGTYSFNRECVQECPVHMRIYRDGCVSRCPDGHYEDDQNCVPCRGACPKTCMISEAVSALNIKDFVNCTKVEGMIEIRKDAFERKAYFWPNM</sequence>
<evidence type="ECO:0000256" key="4">
    <source>
        <dbReference type="ARBA" id="ARBA00022679"/>
    </source>
</evidence>
<keyword evidence="13" id="KW-0325">Glycoprotein</keyword>
<dbReference type="InterPro" id="IPR009030">
    <property type="entry name" value="Growth_fac_rcpt_cys_sf"/>
</dbReference>
<dbReference type="SMART" id="SM00261">
    <property type="entry name" value="FU"/>
    <property type="match status" value="2"/>
</dbReference>
<evidence type="ECO:0000256" key="7">
    <source>
        <dbReference type="ARBA" id="ARBA00022777"/>
    </source>
</evidence>
<dbReference type="InterPro" id="IPR000494">
    <property type="entry name" value="Rcpt_L-dom"/>
</dbReference>
<evidence type="ECO:0000256" key="13">
    <source>
        <dbReference type="ARBA" id="ARBA00023180"/>
    </source>
</evidence>
<dbReference type="InterPro" id="IPR036941">
    <property type="entry name" value="Rcpt_L-dom_sf"/>
</dbReference>
<evidence type="ECO:0000256" key="2">
    <source>
        <dbReference type="ARBA" id="ARBA00011902"/>
    </source>
</evidence>
<dbReference type="GO" id="GO:0005524">
    <property type="term" value="F:ATP binding"/>
    <property type="evidence" value="ECO:0007669"/>
    <property type="project" value="UniProtKB-KW"/>
</dbReference>
<keyword evidence="8" id="KW-0067">ATP-binding</keyword>
<evidence type="ECO:0000256" key="9">
    <source>
        <dbReference type="ARBA" id="ARBA00022989"/>
    </source>
</evidence>
<keyword evidence="12" id="KW-0675">Receptor</keyword>
<keyword evidence="6" id="KW-0547">Nucleotide-binding</keyword>
<keyword evidence="5" id="KW-0812">Transmembrane</keyword>
<dbReference type="Pfam" id="PF01030">
    <property type="entry name" value="Recep_L_domain"/>
    <property type="match status" value="1"/>
</dbReference>
<evidence type="ECO:0000259" key="15">
    <source>
        <dbReference type="Pfam" id="PF00757"/>
    </source>
</evidence>
<dbReference type="AlphaFoldDB" id="A0A915J742"/>
<dbReference type="CDD" id="cd00064">
    <property type="entry name" value="FU"/>
    <property type="match status" value="1"/>
</dbReference>
<dbReference type="SUPFAM" id="SSF57184">
    <property type="entry name" value="Growth factor receptor domain"/>
    <property type="match status" value="1"/>
</dbReference>
<name>A0A915J742_ROMCU</name>